<name>A0A9L0S4W5_HORSE</name>
<dbReference type="Ensembl" id="ENSECAT00000101653.1">
    <property type="protein sequence ID" value="ENSECAP00000069902.1"/>
    <property type="gene ID" value="ENSECAG00000047983.1"/>
</dbReference>
<dbReference type="AlphaFoldDB" id="A0A9L0S4W5"/>
<sequence>MKLGFEGAILRSVLLAQMFSDNSHCPDCGQQWFPSLELGHWLYQTELIENECYQVFLDRINRADYCPECYPDNPANRSLVLPWSFPLEWAPQNLTRWTFEKACHPFLLGPPLVRKRIHDSRVAGFNPALQLILTRTDKTLNKKLGQNK</sequence>
<accession>A0A9L0S4W5</accession>
<reference evidence="1" key="2">
    <citation type="submission" date="2025-08" db="UniProtKB">
        <authorList>
            <consortium name="Ensembl"/>
        </authorList>
    </citation>
    <scope>IDENTIFICATION</scope>
    <source>
        <strain evidence="1">Thoroughbred</strain>
    </source>
</reference>
<protein>
    <recommendedName>
        <fullName evidence="3">Torsin-1A-interacting protein 2</fullName>
    </recommendedName>
</protein>
<reference evidence="1" key="3">
    <citation type="submission" date="2025-09" db="UniProtKB">
        <authorList>
            <consortium name="Ensembl"/>
        </authorList>
    </citation>
    <scope>IDENTIFICATION</scope>
    <source>
        <strain evidence="1">Thoroughbred</strain>
    </source>
</reference>
<dbReference type="Proteomes" id="UP000002281">
    <property type="component" value="Chromosome 5"/>
</dbReference>
<evidence type="ECO:0000313" key="2">
    <source>
        <dbReference type="Proteomes" id="UP000002281"/>
    </source>
</evidence>
<dbReference type="GeneTree" id="ENSGT00430000032886"/>
<proteinExistence type="predicted"/>
<evidence type="ECO:0008006" key="3">
    <source>
        <dbReference type="Google" id="ProtNLM"/>
    </source>
</evidence>
<keyword evidence="2" id="KW-1185">Reference proteome</keyword>
<gene>
    <name evidence="1" type="primary">LOC100629233</name>
</gene>
<reference evidence="1 2" key="1">
    <citation type="journal article" date="2009" name="Science">
        <title>Genome sequence, comparative analysis, and population genetics of the domestic horse.</title>
        <authorList>
            <consortium name="Broad Institute Genome Sequencing Platform"/>
            <consortium name="Broad Institute Whole Genome Assembly Team"/>
            <person name="Wade C.M."/>
            <person name="Giulotto E."/>
            <person name="Sigurdsson S."/>
            <person name="Zoli M."/>
            <person name="Gnerre S."/>
            <person name="Imsland F."/>
            <person name="Lear T.L."/>
            <person name="Adelson D.L."/>
            <person name="Bailey E."/>
            <person name="Bellone R.R."/>
            <person name="Bloecker H."/>
            <person name="Distl O."/>
            <person name="Edgar R.C."/>
            <person name="Garber M."/>
            <person name="Leeb T."/>
            <person name="Mauceli E."/>
            <person name="MacLeod J.N."/>
            <person name="Penedo M.C.T."/>
            <person name="Raison J.M."/>
            <person name="Sharpe T."/>
            <person name="Vogel J."/>
            <person name="Andersson L."/>
            <person name="Antczak D.F."/>
            <person name="Biagi T."/>
            <person name="Binns M.M."/>
            <person name="Chowdhary B.P."/>
            <person name="Coleman S.J."/>
            <person name="Della Valle G."/>
            <person name="Fryc S."/>
            <person name="Guerin G."/>
            <person name="Hasegawa T."/>
            <person name="Hill E.W."/>
            <person name="Jurka J."/>
            <person name="Kiialainen A."/>
            <person name="Lindgren G."/>
            <person name="Liu J."/>
            <person name="Magnani E."/>
            <person name="Mickelson J.R."/>
            <person name="Murray J."/>
            <person name="Nergadze S.G."/>
            <person name="Onofrio R."/>
            <person name="Pedroni S."/>
            <person name="Piras M.F."/>
            <person name="Raudsepp T."/>
            <person name="Rocchi M."/>
            <person name="Roeed K.H."/>
            <person name="Ryder O.A."/>
            <person name="Searle S."/>
            <person name="Skow L."/>
            <person name="Swinburne J.E."/>
            <person name="Syvaenen A.C."/>
            <person name="Tozaki T."/>
            <person name="Valberg S.J."/>
            <person name="Vaudin M."/>
            <person name="White J.R."/>
            <person name="Zody M.C."/>
            <person name="Lander E.S."/>
            <person name="Lindblad-Toh K."/>
        </authorList>
    </citation>
    <scope>NUCLEOTIDE SEQUENCE [LARGE SCALE GENOMIC DNA]</scope>
    <source>
        <strain evidence="1 2">Thoroughbred</strain>
    </source>
</reference>
<organism evidence="1 2">
    <name type="scientific">Equus caballus</name>
    <name type="common">Horse</name>
    <dbReference type="NCBI Taxonomy" id="9796"/>
    <lineage>
        <taxon>Eukaryota</taxon>
        <taxon>Metazoa</taxon>
        <taxon>Chordata</taxon>
        <taxon>Craniata</taxon>
        <taxon>Vertebrata</taxon>
        <taxon>Euteleostomi</taxon>
        <taxon>Mammalia</taxon>
        <taxon>Eutheria</taxon>
        <taxon>Laurasiatheria</taxon>
        <taxon>Perissodactyla</taxon>
        <taxon>Equidae</taxon>
        <taxon>Equus</taxon>
    </lineage>
</organism>
<evidence type="ECO:0000313" key="1">
    <source>
        <dbReference type="Ensembl" id="ENSECAP00000069902.1"/>
    </source>
</evidence>